<accession>A0AAN8FL59</accession>
<dbReference type="AlphaFoldDB" id="A0AAN8FL59"/>
<sequence>MLCVLVLFMVVIGTGGALAASSNKTLYRGVLSVPASADASYLKRYRDYEEVYGSVIVENTTKLERFVMLHLRNISCTATPCVKFRNNTKLKSIWLPNLKYMDYKNMPEDA</sequence>
<evidence type="ECO:0000313" key="3">
    <source>
        <dbReference type="Proteomes" id="UP001331761"/>
    </source>
</evidence>
<organism evidence="2 3">
    <name type="scientific">Trichostrongylus colubriformis</name>
    <name type="common">Black scour worm</name>
    <dbReference type="NCBI Taxonomy" id="6319"/>
    <lineage>
        <taxon>Eukaryota</taxon>
        <taxon>Metazoa</taxon>
        <taxon>Ecdysozoa</taxon>
        <taxon>Nematoda</taxon>
        <taxon>Chromadorea</taxon>
        <taxon>Rhabditida</taxon>
        <taxon>Rhabditina</taxon>
        <taxon>Rhabditomorpha</taxon>
        <taxon>Strongyloidea</taxon>
        <taxon>Trichostrongylidae</taxon>
        <taxon>Trichostrongylus</taxon>
    </lineage>
</organism>
<evidence type="ECO:0000313" key="2">
    <source>
        <dbReference type="EMBL" id="KAK5978590.1"/>
    </source>
</evidence>
<reference evidence="2 3" key="1">
    <citation type="submission" date="2019-10" db="EMBL/GenBank/DDBJ databases">
        <title>Assembly and Annotation for the nematode Trichostrongylus colubriformis.</title>
        <authorList>
            <person name="Martin J."/>
        </authorList>
    </citation>
    <scope>NUCLEOTIDE SEQUENCE [LARGE SCALE GENOMIC DNA]</scope>
    <source>
        <strain evidence="2">G859</strain>
        <tissue evidence="2">Whole worm</tissue>
    </source>
</reference>
<gene>
    <name evidence="2" type="ORF">GCK32_008025</name>
</gene>
<keyword evidence="3" id="KW-1185">Reference proteome</keyword>
<proteinExistence type="predicted"/>
<comment type="caution">
    <text evidence="2">The sequence shown here is derived from an EMBL/GenBank/DDBJ whole genome shotgun (WGS) entry which is preliminary data.</text>
</comment>
<feature type="chain" id="PRO_5042960483" evidence="1">
    <location>
        <begin position="20"/>
        <end position="110"/>
    </location>
</feature>
<evidence type="ECO:0000256" key="1">
    <source>
        <dbReference type="SAM" id="SignalP"/>
    </source>
</evidence>
<dbReference type="SUPFAM" id="SSF52058">
    <property type="entry name" value="L domain-like"/>
    <property type="match status" value="1"/>
</dbReference>
<feature type="non-terminal residue" evidence="2">
    <location>
        <position position="110"/>
    </location>
</feature>
<feature type="signal peptide" evidence="1">
    <location>
        <begin position="1"/>
        <end position="19"/>
    </location>
</feature>
<protein>
    <submittedName>
        <fullName evidence="2">Uncharacterized protein</fullName>
    </submittedName>
</protein>
<dbReference type="Proteomes" id="UP001331761">
    <property type="component" value="Unassembled WGS sequence"/>
</dbReference>
<keyword evidence="1" id="KW-0732">Signal</keyword>
<name>A0AAN8FL59_TRICO</name>
<dbReference type="EMBL" id="WIXE01009246">
    <property type="protein sequence ID" value="KAK5978590.1"/>
    <property type="molecule type" value="Genomic_DNA"/>
</dbReference>